<evidence type="ECO:0000313" key="1">
    <source>
        <dbReference type="EMBL" id="MUM65016.1"/>
    </source>
</evidence>
<proteinExistence type="predicted"/>
<organism evidence="1 2">
    <name type="scientific">Acidianus infernus</name>
    <dbReference type="NCBI Taxonomy" id="12915"/>
    <lineage>
        <taxon>Archaea</taxon>
        <taxon>Thermoproteota</taxon>
        <taxon>Thermoprotei</taxon>
        <taxon>Sulfolobales</taxon>
        <taxon>Sulfolobaceae</taxon>
        <taxon>Acidianus</taxon>
    </lineage>
</organism>
<dbReference type="AlphaFoldDB" id="A0A6A9QIM4"/>
<dbReference type="Pfam" id="PF07849">
    <property type="entry name" value="DUF1641"/>
    <property type="match status" value="1"/>
</dbReference>
<dbReference type="Proteomes" id="UP000440125">
    <property type="component" value="Unassembled WGS sequence"/>
</dbReference>
<name>A0A6A9QIM4_ACIIN</name>
<comment type="caution">
    <text evidence="1">The sequence shown here is derived from an EMBL/GenBank/DDBJ whole genome shotgun (WGS) entry which is preliminary data.</text>
</comment>
<gene>
    <name evidence="1" type="ORF">D1867_07125</name>
</gene>
<dbReference type="RefSeq" id="WP_155863388.1">
    <property type="nucleotide sequence ID" value="NZ_WFIY01000004.1"/>
</dbReference>
<dbReference type="InterPro" id="IPR012440">
    <property type="entry name" value="DUF1641"/>
</dbReference>
<evidence type="ECO:0000313" key="2">
    <source>
        <dbReference type="Proteomes" id="UP000440125"/>
    </source>
</evidence>
<dbReference type="EMBL" id="WFIY01000004">
    <property type="protein sequence ID" value="MUM65016.1"/>
    <property type="molecule type" value="Genomic_DNA"/>
</dbReference>
<reference evidence="1 2" key="1">
    <citation type="submission" date="2019-10" db="EMBL/GenBank/DDBJ databases">
        <title>Genome Sequences from Six Type Strain Members of the Archaeal Family Sulfolobaceae: Acidianus ambivalens, Acidianus infernus, Metallosphaera prunae, Stygiolobus azoricus, Sulfolobus metallicus, and Sulfurisphaera ohwakuensis.</title>
        <authorList>
            <person name="Counts J.A."/>
            <person name="Kelly R.M."/>
        </authorList>
    </citation>
    <scope>NUCLEOTIDE SEQUENCE [LARGE SCALE GENOMIC DNA]</scope>
    <source>
        <strain evidence="1 2">DSM 3191</strain>
    </source>
</reference>
<sequence length="128" mass="14618">MSDEYLNQIITKLKEDKVIDSIVEYLYILKMVRDIWLNDEVIKDLGSLLNSILALVPIIEKLSEFLSDPEVVKIINTIASEDTIKIIQNPEKMSLTKLLSEMRNENFQRGLGLLVKIIEKIGEATEGK</sequence>
<keyword evidence="2" id="KW-1185">Reference proteome</keyword>
<protein>
    <submittedName>
        <fullName evidence="1">DUF1641 domain-containing protein</fullName>
    </submittedName>
</protein>
<dbReference type="OrthoDB" id="375143at2157"/>
<accession>A0A6A9QIM4</accession>